<comment type="subcellular location">
    <subcellularLocation>
        <location evidence="1 9 10">Nucleus</location>
    </subcellularLocation>
</comment>
<dbReference type="Pfam" id="PF00046">
    <property type="entry name" value="Homeodomain"/>
    <property type="match status" value="1"/>
</dbReference>
<proteinExistence type="predicted"/>
<gene>
    <name evidence="12" type="ORF">OKA104_LOCUS44615</name>
    <name evidence="13" type="ORF">OKA104_LOCUS44623</name>
</gene>
<keyword evidence="8 9" id="KW-0539">Nucleus</keyword>
<dbReference type="GO" id="GO:0030182">
    <property type="term" value="P:neuron differentiation"/>
    <property type="evidence" value="ECO:0007669"/>
    <property type="project" value="TreeGrafter"/>
</dbReference>
<dbReference type="SMART" id="SM00389">
    <property type="entry name" value="HOX"/>
    <property type="match status" value="1"/>
</dbReference>
<dbReference type="EMBL" id="CAJOAY010013791">
    <property type="protein sequence ID" value="CAF4270062.1"/>
    <property type="molecule type" value="Genomic_DNA"/>
</dbReference>
<dbReference type="GO" id="GO:0007417">
    <property type="term" value="P:central nervous system development"/>
    <property type="evidence" value="ECO:0007669"/>
    <property type="project" value="TreeGrafter"/>
</dbReference>
<keyword evidence="3" id="KW-0678">Repressor</keyword>
<dbReference type="Proteomes" id="UP000663881">
    <property type="component" value="Unassembled WGS sequence"/>
</dbReference>
<evidence type="ECO:0000256" key="8">
    <source>
        <dbReference type="ARBA" id="ARBA00023242"/>
    </source>
</evidence>
<organism evidence="12 14">
    <name type="scientific">Adineta steineri</name>
    <dbReference type="NCBI Taxonomy" id="433720"/>
    <lineage>
        <taxon>Eukaryota</taxon>
        <taxon>Metazoa</taxon>
        <taxon>Spiralia</taxon>
        <taxon>Gnathifera</taxon>
        <taxon>Rotifera</taxon>
        <taxon>Eurotatoria</taxon>
        <taxon>Bdelloidea</taxon>
        <taxon>Adinetida</taxon>
        <taxon>Adinetidae</taxon>
        <taxon>Adineta</taxon>
    </lineage>
</organism>
<dbReference type="PRINTS" id="PR00024">
    <property type="entry name" value="HOMEOBOX"/>
</dbReference>
<dbReference type="InterPro" id="IPR020479">
    <property type="entry name" value="HD_metazoa"/>
</dbReference>
<dbReference type="GO" id="GO:0000981">
    <property type="term" value="F:DNA-binding transcription factor activity, RNA polymerase II-specific"/>
    <property type="evidence" value="ECO:0007669"/>
    <property type="project" value="InterPro"/>
</dbReference>
<feature type="non-terminal residue" evidence="12">
    <location>
        <position position="63"/>
    </location>
</feature>
<accession>A0A820FVI1</accession>
<dbReference type="SUPFAM" id="SSF46689">
    <property type="entry name" value="Homeodomain-like"/>
    <property type="match status" value="1"/>
</dbReference>
<protein>
    <recommendedName>
        <fullName evidence="11">Homeobox domain-containing protein</fullName>
    </recommendedName>
</protein>
<evidence type="ECO:0000256" key="4">
    <source>
        <dbReference type="ARBA" id="ARBA00023015"/>
    </source>
</evidence>
<evidence type="ECO:0000256" key="7">
    <source>
        <dbReference type="ARBA" id="ARBA00023163"/>
    </source>
</evidence>
<dbReference type="AlphaFoldDB" id="A0A820FVI1"/>
<dbReference type="EMBL" id="CAJOAY010013800">
    <property type="protein sequence ID" value="CAF4270208.1"/>
    <property type="molecule type" value="Genomic_DNA"/>
</dbReference>
<evidence type="ECO:0000256" key="2">
    <source>
        <dbReference type="ARBA" id="ARBA00022473"/>
    </source>
</evidence>
<comment type="caution">
    <text evidence="12">The sequence shown here is derived from an EMBL/GenBank/DDBJ whole genome shotgun (WGS) entry which is preliminary data.</text>
</comment>
<keyword evidence="5 9" id="KW-0238">DNA-binding</keyword>
<dbReference type="CDD" id="cd00086">
    <property type="entry name" value="homeodomain"/>
    <property type="match status" value="1"/>
</dbReference>
<keyword evidence="2" id="KW-0217">Developmental protein</keyword>
<dbReference type="InterPro" id="IPR050877">
    <property type="entry name" value="EMX-VAX-Noto_Homeobox_TFs"/>
</dbReference>
<evidence type="ECO:0000259" key="11">
    <source>
        <dbReference type="PROSITE" id="PS50071"/>
    </source>
</evidence>
<evidence type="ECO:0000256" key="1">
    <source>
        <dbReference type="ARBA" id="ARBA00004123"/>
    </source>
</evidence>
<evidence type="ECO:0000256" key="5">
    <source>
        <dbReference type="ARBA" id="ARBA00023125"/>
    </source>
</evidence>
<dbReference type="FunFam" id="1.10.10.60:FF:000450">
    <property type="entry name" value="Homeobox protein notochord"/>
    <property type="match status" value="1"/>
</dbReference>
<dbReference type="InterPro" id="IPR001356">
    <property type="entry name" value="HD"/>
</dbReference>
<dbReference type="PROSITE" id="PS50071">
    <property type="entry name" value="HOMEOBOX_2"/>
    <property type="match status" value="1"/>
</dbReference>
<evidence type="ECO:0000313" key="14">
    <source>
        <dbReference type="Proteomes" id="UP000663881"/>
    </source>
</evidence>
<dbReference type="PANTHER" id="PTHR24339">
    <property type="entry name" value="HOMEOBOX PROTEIN EMX-RELATED"/>
    <property type="match status" value="1"/>
</dbReference>
<sequence>RIRTIFTPEQLERLETEFEKQQYMVGNERLYLAKKLDLSEAQIKIWFQNRRIKWRRQALDTQQ</sequence>
<dbReference type="InterPro" id="IPR009057">
    <property type="entry name" value="Homeodomain-like_sf"/>
</dbReference>
<reference evidence="12" key="1">
    <citation type="submission" date="2021-02" db="EMBL/GenBank/DDBJ databases">
        <authorList>
            <person name="Nowell W R."/>
        </authorList>
    </citation>
    <scope>NUCLEOTIDE SEQUENCE</scope>
</reference>
<feature type="DNA-binding region" description="Homeobox" evidence="9">
    <location>
        <begin position="3"/>
        <end position="58"/>
    </location>
</feature>
<evidence type="ECO:0000313" key="12">
    <source>
        <dbReference type="EMBL" id="CAF4270062.1"/>
    </source>
</evidence>
<keyword evidence="7" id="KW-0804">Transcription</keyword>
<evidence type="ECO:0000313" key="13">
    <source>
        <dbReference type="EMBL" id="CAF4270208.1"/>
    </source>
</evidence>
<keyword evidence="4" id="KW-0805">Transcription regulation</keyword>
<evidence type="ECO:0000256" key="10">
    <source>
        <dbReference type="RuleBase" id="RU000682"/>
    </source>
</evidence>
<dbReference type="Gene3D" id="1.10.10.60">
    <property type="entry name" value="Homeodomain-like"/>
    <property type="match status" value="1"/>
</dbReference>
<evidence type="ECO:0000256" key="3">
    <source>
        <dbReference type="ARBA" id="ARBA00022491"/>
    </source>
</evidence>
<evidence type="ECO:0000256" key="6">
    <source>
        <dbReference type="ARBA" id="ARBA00023155"/>
    </source>
</evidence>
<dbReference type="PROSITE" id="PS00027">
    <property type="entry name" value="HOMEOBOX_1"/>
    <property type="match status" value="1"/>
</dbReference>
<dbReference type="GO" id="GO:0000978">
    <property type="term" value="F:RNA polymerase II cis-regulatory region sequence-specific DNA binding"/>
    <property type="evidence" value="ECO:0007669"/>
    <property type="project" value="TreeGrafter"/>
</dbReference>
<dbReference type="PANTHER" id="PTHR24339:SF67">
    <property type="entry name" value="GNOT1 HOMEODOMAIN PROTEIN-RELATED"/>
    <property type="match status" value="1"/>
</dbReference>
<dbReference type="InterPro" id="IPR017970">
    <property type="entry name" value="Homeobox_CS"/>
</dbReference>
<dbReference type="GO" id="GO:0005634">
    <property type="term" value="C:nucleus"/>
    <property type="evidence" value="ECO:0007669"/>
    <property type="project" value="UniProtKB-SubCell"/>
</dbReference>
<evidence type="ECO:0000256" key="9">
    <source>
        <dbReference type="PROSITE-ProRule" id="PRU00108"/>
    </source>
</evidence>
<name>A0A820FVI1_9BILA</name>
<feature type="domain" description="Homeobox" evidence="11">
    <location>
        <begin position="1"/>
        <end position="57"/>
    </location>
</feature>
<keyword evidence="6 9" id="KW-0371">Homeobox</keyword>